<feature type="binding site" evidence="6">
    <location>
        <position position="186"/>
    </location>
    <ligand>
        <name>biotin</name>
        <dbReference type="ChEBI" id="CHEBI:57586"/>
    </ligand>
</feature>
<feature type="DNA-binding region" description="H-T-H motif" evidence="6">
    <location>
        <begin position="20"/>
        <end position="39"/>
    </location>
</feature>
<dbReference type="InterPro" id="IPR045864">
    <property type="entry name" value="aa-tRNA-synth_II/BPL/LPL"/>
</dbReference>
<dbReference type="Pfam" id="PF03099">
    <property type="entry name" value="BPL_LplA_LipB"/>
    <property type="match status" value="1"/>
</dbReference>
<dbReference type="Proteomes" id="UP001240171">
    <property type="component" value="Unassembled WGS sequence"/>
</dbReference>
<dbReference type="GO" id="GO:0004077">
    <property type="term" value="F:biotin--[biotin carboxyl-carrier protein] ligase activity"/>
    <property type="evidence" value="ECO:0007669"/>
    <property type="project" value="UniProtKB-EC"/>
</dbReference>
<evidence type="ECO:0000313" key="9">
    <source>
        <dbReference type="Proteomes" id="UP001240171"/>
    </source>
</evidence>
<gene>
    <name evidence="6" type="primary">birA</name>
    <name evidence="8" type="ORF">Q5741_01245</name>
</gene>
<evidence type="ECO:0000256" key="2">
    <source>
        <dbReference type="ARBA" id="ARBA00022741"/>
    </source>
</evidence>
<keyword evidence="6" id="KW-0678">Repressor</keyword>
<comment type="function">
    <text evidence="6">Acts both as a biotin--[acetyl-CoA-carboxylase] ligase and a repressor.</text>
</comment>
<dbReference type="SUPFAM" id="SSF50037">
    <property type="entry name" value="C-terminal domain of transcriptional repressors"/>
    <property type="match status" value="1"/>
</dbReference>
<dbReference type="InterPro" id="IPR004408">
    <property type="entry name" value="Biotin_CoA_COase_ligase"/>
</dbReference>
<dbReference type="Gene3D" id="3.30.930.10">
    <property type="entry name" value="Bira Bifunctional Protein, Domain 2"/>
    <property type="match status" value="1"/>
</dbReference>
<dbReference type="SUPFAM" id="SSF46785">
    <property type="entry name" value="Winged helix' DNA-binding domain"/>
    <property type="match status" value="1"/>
</dbReference>
<keyword evidence="4 6" id="KW-0238">DNA-binding</keyword>
<dbReference type="SUPFAM" id="SSF55681">
    <property type="entry name" value="Class II aaRS and biotin synthetases"/>
    <property type="match status" value="1"/>
</dbReference>
<dbReference type="InterPro" id="IPR036388">
    <property type="entry name" value="WH-like_DNA-bd_sf"/>
</dbReference>
<dbReference type="PANTHER" id="PTHR12835:SF5">
    <property type="entry name" value="BIOTIN--PROTEIN LIGASE"/>
    <property type="match status" value="1"/>
</dbReference>
<dbReference type="InterPro" id="IPR036390">
    <property type="entry name" value="WH_DNA-bd_sf"/>
</dbReference>
<feature type="binding site" evidence="6">
    <location>
        <position position="115"/>
    </location>
    <ligand>
        <name>biotin</name>
        <dbReference type="ChEBI" id="CHEBI:57586"/>
    </ligand>
</feature>
<dbReference type="NCBIfam" id="TIGR00121">
    <property type="entry name" value="birA_ligase"/>
    <property type="match status" value="1"/>
</dbReference>
<keyword evidence="2 6" id="KW-0547">Nucleotide-binding</keyword>
<dbReference type="Gene3D" id="2.30.30.100">
    <property type="match status" value="1"/>
</dbReference>
<comment type="caution">
    <text evidence="6">Lacks conserved residue(s) required for the propagation of feature annotation.</text>
</comment>
<proteinExistence type="inferred from homology"/>
<evidence type="ECO:0000313" key="8">
    <source>
        <dbReference type="EMBL" id="MDO7905035.1"/>
    </source>
</evidence>
<dbReference type="Pfam" id="PF08279">
    <property type="entry name" value="HTH_11"/>
    <property type="match status" value="1"/>
</dbReference>
<dbReference type="PROSITE" id="PS51733">
    <property type="entry name" value="BPL_LPL_CATALYTIC"/>
    <property type="match status" value="1"/>
</dbReference>
<reference evidence="8 9" key="1">
    <citation type="submission" date="2023-07" db="EMBL/GenBank/DDBJ databases">
        <title>Paenibacillus sp. JX-17 nov. isolated from soil.</title>
        <authorList>
            <person name="Wan Y."/>
            <person name="Liu B."/>
        </authorList>
    </citation>
    <scope>NUCLEOTIDE SEQUENCE [LARGE SCALE GENOMIC DNA]</scope>
    <source>
        <strain evidence="8 9">JX-17</strain>
    </source>
</reference>
<keyword evidence="6" id="KW-0804">Transcription</keyword>
<keyword evidence="5 6" id="KW-0092">Biotin</keyword>
<sequence>MKHEALLNLFEEKPGEFISGEEISRQLLISRSAVWKQINKLRELGYEFEAISRVGYRISGTPDLLNAMEIQMALKTRRFGRKVKIIETTSSTQEDAARLAEEGAAEGTLVIANEQTAGRGRQGRKFYSPRGKGIWMTLLLRPEKPLPYTPQLTLLSGVAVCRAIRQLTGVEAGIKWPNDLLVNGRKICGILLESAAEDELVRYCLAGIGIDANVEPEDYPEELRSIATSLKAEAGNKINRNQLIAAIMNEFEMLYDLYCTEGFQPIAALWEALSVSLGREVRTKSRLGPVTGIARGLDESGALIVEQSSGERLVVFSGEIELGT</sequence>
<keyword evidence="9" id="KW-1185">Reference proteome</keyword>
<protein>
    <recommendedName>
        <fullName evidence="6">Bifunctional ligase/repressor BirA</fullName>
    </recommendedName>
    <alternativeName>
        <fullName evidence="6">Biotin--[acetyl-CoA-carboxylase] ligase</fullName>
        <ecNumber evidence="6">6.3.4.15</ecNumber>
    </alternativeName>
    <alternativeName>
        <fullName evidence="6">Biotin--protein ligase</fullName>
    </alternativeName>
    <alternativeName>
        <fullName evidence="6">Biotin-[acetyl-CoA carboxylase] synthetase</fullName>
    </alternativeName>
</protein>
<dbReference type="InterPro" id="IPR008988">
    <property type="entry name" value="Transcriptional_repressor_C"/>
</dbReference>
<dbReference type="PANTHER" id="PTHR12835">
    <property type="entry name" value="BIOTIN PROTEIN LIGASE"/>
    <property type="match status" value="1"/>
</dbReference>
<keyword evidence="6" id="KW-0805">Transcription regulation</keyword>
<comment type="catalytic activity">
    <reaction evidence="6">
        <text>biotin + L-lysyl-[protein] + ATP = N(6)-biotinyl-L-lysyl-[protein] + AMP + diphosphate + H(+)</text>
        <dbReference type="Rhea" id="RHEA:11756"/>
        <dbReference type="Rhea" id="RHEA-COMP:9752"/>
        <dbReference type="Rhea" id="RHEA-COMP:10505"/>
        <dbReference type="ChEBI" id="CHEBI:15378"/>
        <dbReference type="ChEBI" id="CHEBI:29969"/>
        <dbReference type="ChEBI" id="CHEBI:30616"/>
        <dbReference type="ChEBI" id="CHEBI:33019"/>
        <dbReference type="ChEBI" id="CHEBI:57586"/>
        <dbReference type="ChEBI" id="CHEBI:83144"/>
        <dbReference type="ChEBI" id="CHEBI:456215"/>
        <dbReference type="EC" id="6.3.4.15"/>
    </reaction>
</comment>
<keyword evidence="3 6" id="KW-0067">ATP-binding</keyword>
<evidence type="ECO:0000256" key="6">
    <source>
        <dbReference type="HAMAP-Rule" id="MF_00978"/>
    </source>
</evidence>
<evidence type="ECO:0000256" key="5">
    <source>
        <dbReference type="ARBA" id="ARBA00023267"/>
    </source>
</evidence>
<feature type="domain" description="BPL/LPL catalytic" evidence="7">
    <location>
        <begin position="68"/>
        <end position="259"/>
    </location>
</feature>
<dbReference type="InterPro" id="IPR013196">
    <property type="entry name" value="HTH_11"/>
</dbReference>
<dbReference type="CDD" id="cd00090">
    <property type="entry name" value="HTH_ARSR"/>
    <property type="match status" value="1"/>
</dbReference>
<comment type="caution">
    <text evidence="8">The sequence shown here is derived from an EMBL/GenBank/DDBJ whole genome shotgun (WGS) entry which is preliminary data.</text>
</comment>
<dbReference type="EC" id="6.3.4.15" evidence="6"/>
<dbReference type="EMBL" id="JAUQTB010000001">
    <property type="protein sequence ID" value="MDO7905035.1"/>
    <property type="molecule type" value="Genomic_DNA"/>
</dbReference>
<dbReference type="InterPro" id="IPR011991">
    <property type="entry name" value="ArsR-like_HTH"/>
</dbReference>
<dbReference type="Pfam" id="PF02237">
    <property type="entry name" value="BPL_C"/>
    <property type="match status" value="1"/>
</dbReference>
<accession>A0ABT9C812</accession>
<dbReference type="InterPro" id="IPR003142">
    <property type="entry name" value="BPL_C"/>
</dbReference>
<evidence type="ECO:0000256" key="3">
    <source>
        <dbReference type="ARBA" id="ARBA00022840"/>
    </source>
</evidence>
<evidence type="ECO:0000256" key="4">
    <source>
        <dbReference type="ARBA" id="ARBA00023125"/>
    </source>
</evidence>
<keyword evidence="1 6" id="KW-0436">Ligase</keyword>
<dbReference type="CDD" id="cd16442">
    <property type="entry name" value="BPL"/>
    <property type="match status" value="1"/>
</dbReference>
<dbReference type="InterPro" id="IPR030855">
    <property type="entry name" value="Bifunct_BirA"/>
</dbReference>
<name>A0ABT9C812_9BACL</name>
<dbReference type="InterPro" id="IPR004143">
    <property type="entry name" value="BPL_LPL_catalytic"/>
</dbReference>
<dbReference type="Gene3D" id="1.10.10.10">
    <property type="entry name" value="Winged helix-like DNA-binding domain superfamily/Winged helix DNA-binding domain"/>
    <property type="match status" value="1"/>
</dbReference>
<dbReference type="HAMAP" id="MF_00978">
    <property type="entry name" value="Bifunct_BirA"/>
    <property type="match status" value="1"/>
</dbReference>
<evidence type="ECO:0000259" key="7">
    <source>
        <dbReference type="PROSITE" id="PS51733"/>
    </source>
</evidence>
<dbReference type="RefSeq" id="WP_305022222.1">
    <property type="nucleotide sequence ID" value="NZ_JAUQTB010000001.1"/>
</dbReference>
<comment type="similarity">
    <text evidence="6">Belongs to the biotin--protein ligase family.</text>
</comment>
<organism evidence="8 9">
    <name type="scientific">Paenibacillus lacisoli</name>
    <dbReference type="NCBI Taxonomy" id="3064525"/>
    <lineage>
        <taxon>Bacteria</taxon>
        <taxon>Bacillati</taxon>
        <taxon>Bacillota</taxon>
        <taxon>Bacilli</taxon>
        <taxon>Bacillales</taxon>
        <taxon>Paenibacillaceae</taxon>
        <taxon>Paenibacillus</taxon>
    </lineage>
</organism>
<feature type="binding site" evidence="6">
    <location>
        <begin position="119"/>
        <end position="121"/>
    </location>
    <ligand>
        <name>biotin</name>
        <dbReference type="ChEBI" id="CHEBI:57586"/>
    </ligand>
</feature>
<evidence type="ECO:0000256" key="1">
    <source>
        <dbReference type="ARBA" id="ARBA00022598"/>
    </source>
</evidence>